<reference evidence="2" key="3">
    <citation type="submission" date="2014-01" db="EMBL/GenBank/DDBJ databases">
        <title>Evolution of pathogenesis and genome organization in the Tremellales.</title>
        <authorList>
            <person name="Cuomo C."/>
            <person name="Litvintseva A."/>
            <person name="Heitman J."/>
            <person name="Chen Y."/>
            <person name="Sun S."/>
            <person name="Springer D."/>
            <person name="Dromer F."/>
            <person name="Young S."/>
            <person name="Zeng Q."/>
            <person name="Chapman S."/>
            <person name="Gujja S."/>
            <person name="Saif S."/>
            <person name="Birren B."/>
        </authorList>
    </citation>
    <scope>NUCLEOTIDE SEQUENCE</scope>
    <source>
        <strain evidence="2">CBS 10118</strain>
    </source>
</reference>
<dbReference type="Gene3D" id="3.80.10.10">
    <property type="entry name" value="Ribonuclease Inhibitor"/>
    <property type="match status" value="1"/>
</dbReference>
<accession>A0A1B9FYI4</accession>
<organism evidence="2">
    <name type="scientific">Kwoniella bestiolae CBS 10118</name>
    <dbReference type="NCBI Taxonomy" id="1296100"/>
    <lineage>
        <taxon>Eukaryota</taxon>
        <taxon>Fungi</taxon>
        <taxon>Dikarya</taxon>
        <taxon>Basidiomycota</taxon>
        <taxon>Agaricomycotina</taxon>
        <taxon>Tremellomycetes</taxon>
        <taxon>Tremellales</taxon>
        <taxon>Cryptococcaceae</taxon>
        <taxon>Kwoniella</taxon>
    </lineage>
</organism>
<evidence type="ECO:0000313" key="3">
    <source>
        <dbReference type="EMBL" id="WVW85412.1"/>
    </source>
</evidence>
<name>A0A1B9FYI4_9TREE</name>
<proteinExistence type="predicted"/>
<dbReference type="EMBL" id="KI894023">
    <property type="protein sequence ID" value="OCF23825.1"/>
    <property type="molecule type" value="Genomic_DNA"/>
</dbReference>
<dbReference type="InterPro" id="IPR032675">
    <property type="entry name" value="LRR_dom_sf"/>
</dbReference>
<gene>
    <name evidence="2" type="ORF">I302_06809</name>
    <name evidence="3" type="ORF">I302_107450</name>
</gene>
<dbReference type="Proteomes" id="UP000092730">
    <property type="component" value="Chromosome 6"/>
</dbReference>
<dbReference type="InterPro" id="IPR001810">
    <property type="entry name" value="F-box_dom"/>
</dbReference>
<dbReference type="InterPro" id="IPR036047">
    <property type="entry name" value="F-box-like_dom_sf"/>
</dbReference>
<dbReference type="PROSITE" id="PS50181">
    <property type="entry name" value="FBOX"/>
    <property type="match status" value="1"/>
</dbReference>
<dbReference type="SUPFAM" id="SSF81383">
    <property type="entry name" value="F-box domain"/>
    <property type="match status" value="1"/>
</dbReference>
<protein>
    <recommendedName>
        <fullName evidence="1">F-box domain-containing protein</fullName>
    </recommendedName>
</protein>
<dbReference type="RefSeq" id="XP_019044895.1">
    <property type="nucleotide sequence ID" value="XM_019193418.1"/>
</dbReference>
<dbReference type="OrthoDB" id="2564867at2759"/>
<feature type="domain" description="F-box" evidence="1">
    <location>
        <begin position="9"/>
        <end position="54"/>
    </location>
</feature>
<reference evidence="2" key="1">
    <citation type="submission" date="2013-07" db="EMBL/GenBank/DDBJ databases">
        <title>The Genome Sequence of Cryptococcus bestiolae CBS10118.</title>
        <authorList>
            <consortium name="The Broad Institute Genome Sequencing Platform"/>
            <person name="Cuomo C."/>
            <person name="Litvintseva A."/>
            <person name="Chen Y."/>
            <person name="Heitman J."/>
            <person name="Sun S."/>
            <person name="Springer D."/>
            <person name="Dromer F."/>
            <person name="Young S.K."/>
            <person name="Zeng Q."/>
            <person name="Gargeya S."/>
            <person name="Fitzgerald M."/>
            <person name="Abouelleil A."/>
            <person name="Alvarado L."/>
            <person name="Berlin A.M."/>
            <person name="Chapman S.B."/>
            <person name="Dewar J."/>
            <person name="Goldberg J."/>
            <person name="Griggs A."/>
            <person name="Gujja S."/>
            <person name="Hansen M."/>
            <person name="Howarth C."/>
            <person name="Imamovic A."/>
            <person name="Larimer J."/>
            <person name="McCowan C."/>
            <person name="Murphy C."/>
            <person name="Pearson M."/>
            <person name="Priest M."/>
            <person name="Roberts A."/>
            <person name="Saif S."/>
            <person name="Shea T."/>
            <person name="Sykes S."/>
            <person name="Wortman J."/>
            <person name="Nusbaum C."/>
            <person name="Birren B."/>
        </authorList>
    </citation>
    <scope>NUCLEOTIDE SEQUENCE [LARGE SCALE GENOMIC DNA]</scope>
    <source>
        <strain evidence="2">CBS 10118</strain>
    </source>
</reference>
<dbReference type="SUPFAM" id="SSF52047">
    <property type="entry name" value="RNI-like"/>
    <property type="match status" value="1"/>
</dbReference>
<reference evidence="3" key="2">
    <citation type="submission" date="2013-07" db="EMBL/GenBank/DDBJ databases">
        <authorList>
            <consortium name="The Broad Institute Genome Sequencing Platform"/>
            <person name="Cuomo C."/>
            <person name="Litvintseva A."/>
            <person name="Chen Y."/>
            <person name="Heitman J."/>
            <person name="Sun S."/>
            <person name="Springer D."/>
            <person name="Dromer F."/>
            <person name="Young S.K."/>
            <person name="Zeng Q."/>
            <person name="Gargeya S."/>
            <person name="Fitzgerald M."/>
            <person name="Abouelleil A."/>
            <person name="Alvarado L."/>
            <person name="Berlin A.M."/>
            <person name="Chapman S.B."/>
            <person name="Dewar J."/>
            <person name="Goldberg J."/>
            <person name="Griggs A."/>
            <person name="Gujja S."/>
            <person name="Hansen M."/>
            <person name="Howarth C."/>
            <person name="Imamovic A."/>
            <person name="Larimer J."/>
            <person name="McCowan C."/>
            <person name="Murphy C."/>
            <person name="Pearson M."/>
            <person name="Priest M."/>
            <person name="Roberts A."/>
            <person name="Saif S."/>
            <person name="Shea T."/>
            <person name="Sykes S."/>
            <person name="Wortman J."/>
            <person name="Nusbaum C."/>
            <person name="Birren B."/>
        </authorList>
    </citation>
    <scope>NUCLEOTIDE SEQUENCE</scope>
    <source>
        <strain evidence="3">CBS 10118</strain>
    </source>
</reference>
<dbReference type="AlphaFoldDB" id="A0A1B9FYI4"/>
<reference evidence="3" key="4">
    <citation type="submission" date="2024-02" db="EMBL/GenBank/DDBJ databases">
        <title>Comparative genomics of Cryptococcus and Kwoniella reveals pathogenesis evolution and contrasting modes of karyotype evolution via chromosome fusion or intercentromeric recombination.</title>
        <authorList>
            <person name="Coelho M.A."/>
            <person name="David-Palma M."/>
            <person name="Shea T."/>
            <person name="Bowers K."/>
            <person name="McGinley-Smith S."/>
            <person name="Mohammad A.W."/>
            <person name="Gnirke A."/>
            <person name="Yurkov A.M."/>
            <person name="Nowrousian M."/>
            <person name="Sun S."/>
            <person name="Cuomo C.A."/>
            <person name="Heitman J."/>
        </authorList>
    </citation>
    <scope>NUCLEOTIDE SEQUENCE</scope>
    <source>
        <strain evidence="3">CBS 10118</strain>
    </source>
</reference>
<dbReference type="GeneID" id="30211208"/>
<evidence type="ECO:0000313" key="2">
    <source>
        <dbReference type="EMBL" id="OCF23825.1"/>
    </source>
</evidence>
<keyword evidence="4" id="KW-1185">Reference proteome</keyword>
<sequence length="543" mass="61934">MNCPAITEPSGLLSLPQELLLKVTSHLDPASAVALSMTCRSLQPPAECRIWSQIRITERDIFENRSKTFKLDYSTLNFDDPHADEGKDLFDSLANTHSGAWALKSQAVLFHFNYLLTRHHWRKSCVKKLNLELRHEIPQELVDLLKGLPCLEDLELRFPEYPSSLLDAHCLPGFISCLQLFRSLENNPLERLRNIKVYLVYDWNETVLSILRSAPNLECLHIGGQILYTKQFKQFNPAIDSIEGPKSLKSLVIDEMHPFFVPTLNAIVDASPNLHKVALRDEFFRWRPKLDNSLLESLSKLDNLREMEVSSNCFDALCDLEGWTTVEDLKLSWSTVMLKERENYGMITIPCLIPPLLNLQRYQIQVSYYSTSSHGFEHLAEPSSSVLATLLSRLLMELADAPQLRIISYSDNPPLQGEGEETDDLRWEWKSDRFQGLLVYSYTNDDGDELFHCRSKFQHSSHKLNHRPRWMGNSAGWKEHGYYNGRAIPTRVLAGVYGATGVTVSGNEPGIGLHMSKEGWDLLRAGRGQDESWTGAFLESNRT</sequence>
<dbReference type="VEuPathDB" id="FungiDB:I302_06809"/>
<dbReference type="EMBL" id="CP144546">
    <property type="protein sequence ID" value="WVW85412.1"/>
    <property type="molecule type" value="Genomic_DNA"/>
</dbReference>
<dbReference type="Pfam" id="PF12937">
    <property type="entry name" value="F-box-like"/>
    <property type="match status" value="1"/>
</dbReference>
<dbReference type="KEGG" id="kbi:30211208"/>
<evidence type="ECO:0000313" key="4">
    <source>
        <dbReference type="Proteomes" id="UP000092730"/>
    </source>
</evidence>
<evidence type="ECO:0000259" key="1">
    <source>
        <dbReference type="PROSITE" id="PS50181"/>
    </source>
</evidence>